<organism evidence="2 3">
    <name type="scientific">Pristionchus entomophagus</name>
    <dbReference type="NCBI Taxonomy" id="358040"/>
    <lineage>
        <taxon>Eukaryota</taxon>
        <taxon>Metazoa</taxon>
        <taxon>Ecdysozoa</taxon>
        <taxon>Nematoda</taxon>
        <taxon>Chromadorea</taxon>
        <taxon>Rhabditida</taxon>
        <taxon>Rhabditina</taxon>
        <taxon>Diplogasteromorpha</taxon>
        <taxon>Diplogasteroidea</taxon>
        <taxon>Neodiplogasteridae</taxon>
        <taxon>Pristionchus</taxon>
    </lineage>
</organism>
<dbReference type="AlphaFoldDB" id="A0AAV5SWI5"/>
<feature type="transmembrane region" description="Helical" evidence="1">
    <location>
        <begin position="18"/>
        <end position="42"/>
    </location>
</feature>
<feature type="non-terminal residue" evidence="2">
    <location>
        <position position="99"/>
    </location>
</feature>
<comment type="caution">
    <text evidence="2">The sequence shown here is derived from an EMBL/GenBank/DDBJ whole genome shotgun (WGS) entry which is preliminary data.</text>
</comment>
<gene>
    <name evidence="2" type="ORF">PENTCL1PPCAC_8907</name>
</gene>
<dbReference type="EMBL" id="BTSX01000002">
    <property type="protein sequence ID" value="GMS86732.1"/>
    <property type="molecule type" value="Genomic_DNA"/>
</dbReference>
<reference evidence="2" key="1">
    <citation type="submission" date="2023-10" db="EMBL/GenBank/DDBJ databases">
        <title>Genome assembly of Pristionchus species.</title>
        <authorList>
            <person name="Yoshida K."/>
            <person name="Sommer R.J."/>
        </authorList>
    </citation>
    <scope>NUCLEOTIDE SEQUENCE</scope>
    <source>
        <strain evidence="2">RS0144</strain>
    </source>
</reference>
<feature type="non-terminal residue" evidence="2">
    <location>
        <position position="1"/>
    </location>
</feature>
<proteinExistence type="predicted"/>
<evidence type="ECO:0000313" key="2">
    <source>
        <dbReference type="EMBL" id="GMS86732.1"/>
    </source>
</evidence>
<evidence type="ECO:0000256" key="1">
    <source>
        <dbReference type="SAM" id="Phobius"/>
    </source>
</evidence>
<name>A0AAV5SWI5_9BILA</name>
<keyword evidence="1" id="KW-0472">Membrane</keyword>
<dbReference type="Proteomes" id="UP001432027">
    <property type="component" value="Unassembled WGS sequence"/>
</dbReference>
<evidence type="ECO:0000313" key="3">
    <source>
        <dbReference type="Proteomes" id="UP001432027"/>
    </source>
</evidence>
<sequence length="99" mass="10658">EQAQWCNDSIKAVATWSALGLGVVAVLNISIVIVIIYTLCAINKIPSEVEKLISSVHWLNRTAIRSALGPSAKQALTDYAKTLPELVGLTGEKNIAEKK</sequence>
<keyword evidence="3" id="KW-1185">Reference proteome</keyword>
<accession>A0AAV5SWI5</accession>
<keyword evidence="1" id="KW-1133">Transmembrane helix</keyword>
<keyword evidence="1" id="KW-0812">Transmembrane</keyword>
<protein>
    <submittedName>
        <fullName evidence="2">Uncharacterized protein</fullName>
    </submittedName>
</protein>